<accession>A0ABP8Q1T5</accession>
<evidence type="ECO:0000313" key="3">
    <source>
        <dbReference type="Proteomes" id="UP001501243"/>
    </source>
</evidence>
<gene>
    <name evidence="2" type="ORF">GCM10023172_05820</name>
</gene>
<dbReference type="Proteomes" id="UP001501243">
    <property type="component" value="Unassembled WGS sequence"/>
</dbReference>
<keyword evidence="3" id="KW-1185">Reference proteome</keyword>
<evidence type="ECO:0000313" key="2">
    <source>
        <dbReference type="EMBL" id="GAA4494908.1"/>
    </source>
</evidence>
<evidence type="ECO:0008006" key="4">
    <source>
        <dbReference type="Google" id="ProtNLM"/>
    </source>
</evidence>
<feature type="chain" id="PRO_5046965878" description="Outer membrane protein beta-barrel domain-containing protein" evidence="1">
    <location>
        <begin position="25"/>
        <end position="219"/>
    </location>
</feature>
<organism evidence="2 3">
    <name type="scientific">Hymenobacter ginsengisoli</name>
    <dbReference type="NCBI Taxonomy" id="1051626"/>
    <lineage>
        <taxon>Bacteria</taxon>
        <taxon>Pseudomonadati</taxon>
        <taxon>Bacteroidota</taxon>
        <taxon>Cytophagia</taxon>
        <taxon>Cytophagales</taxon>
        <taxon>Hymenobacteraceae</taxon>
        <taxon>Hymenobacter</taxon>
    </lineage>
</organism>
<dbReference type="EMBL" id="BAABGQ010000003">
    <property type="protein sequence ID" value="GAA4494908.1"/>
    <property type="molecule type" value="Genomic_DNA"/>
</dbReference>
<sequence>MPQRYFLKGLLLGAGLLAAGAVHAQQLAPDSVRHPHPLLFKAGLRLTHFRYAHDSKSWQFLLPLSLGAEFRVAPRLGFYTQLETDLSASSSSGRRRGAQANAVTAAGVALGVRYYYGHAARTASPFGRYLALEGSAEWEQLTDARWVTTSGSGRRRTTPAVLTPGVYALWGVQHRLRGHSWYDLSAGAGVLAPAYYNFERPASRWNVGGQATIRLFFGL</sequence>
<feature type="signal peptide" evidence="1">
    <location>
        <begin position="1"/>
        <end position="24"/>
    </location>
</feature>
<comment type="caution">
    <text evidence="2">The sequence shown here is derived from an EMBL/GenBank/DDBJ whole genome shotgun (WGS) entry which is preliminary data.</text>
</comment>
<name>A0ABP8Q1T5_9BACT</name>
<protein>
    <recommendedName>
        <fullName evidence="4">Outer membrane protein beta-barrel domain-containing protein</fullName>
    </recommendedName>
</protein>
<keyword evidence="1" id="KW-0732">Signal</keyword>
<evidence type="ECO:0000256" key="1">
    <source>
        <dbReference type="SAM" id="SignalP"/>
    </source>
</evidence>
<reference evidence="3" key="1">
    <citation type="journal article" date="2019" name="Int. J. Syst. Evol. Microbiol.">
        <title>The Global Catalogue of Microorganisms (GCM) 10K type strain sequencing project: providing services to taxonomists for standard genome sequencing and annotation.</title>
        <authorList>
            <consortium name="The Broad Institute Genomics Platform"/>
            <consortium name="The Broad Institute Genome Sequencing Center for Infectious Disease"/>
            <person name="Wu L."/>
            <person name="Ma J."/>
        </authorList>
    </citation>
    <scope>NUCLEOTIDE SEQUENCE [LARGE SCALE GENOMIC DNA]</scope>
    <source>
        <strain evidence="3">JCM 17841</strain>
    </source>
</reference>
<proteinExistence type="predicted"/>
<dbReference type="RefSeq" id="WP_208133731.1">
    <property type="nucleotide sequence ID" value="NZ_BAABGQ010000003.1"/>
</dbReference>